<evidence type="ECO:0000259" key="3">
    <source>
        <dbReference type="Pfam" id="PF17783"/>
    </source>
</evidence>
<dbReference type="InterPro" id="IPR014464">
    <property type="entry name" value="CvfB_fam"/>
</dbReference>
<gene>
    <name evidence="6" type="ORF">H9632_11915</name>
</gene>
<dbReference type="Pfam" id="PF21543">
    <property type="entry name" value="CvfB_2nd"/>
    <property type="match status" value="1"/>
</dbReference>
<organism evidence="6 7">
    <name type="scientific">Solibacillus merdavium</name>
    <dbReference type="NCBI Taxonomy" id="2762218"/>
    <lineage>
        <taxon>Bacteria</taxon>
        <taxon>Bacillati</taxon>
        <taxon>Bacillota</taxon>
        <taxon>Bacilli</taxon>
        <taxon>Bacillales</taxon>
        <taxon>Caryophanaceae</taxon>
        <taxon>Solibacillus</taxon>
    </lineage>
</organism>
<dbReference type="RefSeq" id="WP_191704296.1">
    <property type="nucleotide sequence ID" value="NZ_JACSPW010000010.1"/>
</dbReference>
<dbReference type="PIRSF" id="PIRSF012524">
    <property type="entry name" value="YitL_S1"/>
    <property type="match status" value="1"/>
</dbReference>
<evidence type="ECO:0000259" key="5">
    <source>
        <dbReference type="Pfam" id="PF21543"/>
    </source>
</evidence>
<dbReference type="PANTHER" id="PTHR37296">
    <property type="entry name" value="CONSERVED VIRULENCE FACTOR B"/>
    <property type="match status" value="1"/>
</dbReference>
<evidence type="ECO:0000256" key="1">
    <source>
        <dbReference type="PIRNR" id="PIRNR012524"/>
    </source>
</evidence>
<proteinExistence type="inferred from homology"/>
<accession>A0ABR8XPB4</accession>
<evidence type="ECO:0000313" key="6">
    <source>
        <dbReference type="EMBL" id="MBD8033775.1"/>
    </source>
</evidence>
<reference evidence="6 7" key="1">
    <citation type="submission" date="2020-08" db="EMBL/GenBank/DDBJ databases">
        <title>A Genomic Blueprint of the Chicken Gut Microbiome.</title>
        <authorList>
            <person name="Gilroy R."/>
            <person name="Ravi A."/>
            <person name="Getino M."/>
            <person name="Pursley I."/>
            <person name="Horton D.L."/>
            <person name="Alikhan N.-F."/>
            <person name="Baker D."/>
            <person name="Gharbi K."/>
            <person name="Hall N."/>
            <person name="Watson M."/>
            <person name="Adriaenssens E.M."/>
            <person name="Foster-Nyarko E."/>
            <person name="Jarju S."/>
            <person name="Secka A."/>
            <person name="Antonio M."/>
            <person name="Oren A."/>
            <person name="Chaudhuri R."/>
            <person name="La Ragione R.M."/>
            <person name="Hildebrand F."/>
            <person name="Pallen M.J."/>
        </authorList>
    </citation>
    <scope>NUCLEOTIDE SEQUENCE [LARGE SCALE GENOMIC DNA]</scope>
    <source>
        <strain evidence="6 7">Sa1YVA6</strain>
    </source>
</reference>
<name>A0ABR8XPB4_9BACL</name>
<dbReference type="Pfam" id="PF13509">
    <property type="entry name" value="S1_2"/>
    <property type="match status" value="1"/>
</dbReference>
<dbReference type="Gene3D" id="2.40.50.140">
    <property type="entry name" value="Nucleic acid-binding proteins"/>
    <property type="match status" value="2"/>
</dbReference>
<dbReference type="Proteomes" id="UP000600565">
    <property type="component" value="Unassembled WGS sequence"/>
</dbReference>
<dbReference type="PANTHER" id="PTHR37296:SF1">
    <property type="entry name" value="CONSERVED VIRULENCE FACTOR B"/>
    <property type="match status" value="1"/>
</dbReference>
<keyword evidence="7" id="KW-1185">Reference proteome</keyword>
<feature type="domain" description="Conserved virulence factor B first S1" evidence="2">
    <location>
        <begin position="8"/>
        <end position="65"/>
    </location>
</feature>
<feature type="domain" description="Conserved virulence factor B second S1" evidence="4">
    <location>
        <begin position="75"/>
        <end position="133"/>
    </location>
</feature>
<sequence>MNQLIKSGQVVELTVLEEQGSRYVLTNGDLEIPLNASDVIETVAIGDIVKVFLYADRRGDLQATTAIPHITEADYGWARVLKVTKEGAFCDIGTSREVLVRAEDLPAISEVWPESGDHLYMTLRTDRNGDLFGRLVTEEKVNDMYEGAEAELFNKNITARPYRLLPVGSFLLGVEKPYRIFVHESEMKAEPRLGQDVQVRIIDVKEDGSLNGSFLPRKHERLGEDAEKIFAYLESIGGKMPFGDKSTPEEITEMFKMSKGSFKRALGTLMKARKITQKDGWTEIVRD</sequence>
<dbReference type="InterPro" id="IPR039566">
    <property type="entry name" value="CvfB_S1_st"/>
</dbReference>
<dbReference type="InterPro" id="IPR012340">
    <property type="entry name" value="NA-bd_OB-fold"/>
</dbReference>
<dbReference type="EMBL" id="JACSPW010000010">
    <property type="protein sequence ID" value="MBD8033775.1"/>
    <property type="molecule type" value="Genomic_DNA"/>
</dbReference>
<feature type="domain" description="Conserved virulence factor B third S1" evidence="5">
    <location>
        <begin position="144"/>
        <end position="216"/>
    </location>
</feature>
<comment type="similarity">
    <text evidence="1">Belongs to the CvfB family.</text>
</comment>
<dbReference type="Gene3D" id="1.10.10.10">
    <property type="entry name" value="Winged helix-like DNA-binding domain superfamily/Winged helix DNA-binding domain"/>
    <property type="match status" value="1"/>
</dbReference>
<feature type="domain" description="Conserved virulence factor B-like winged helix" evidence="3">
    <location>
        <begin position="227"/>
        <end position="283"/>
    </location>
</feature>
<dbReference type="InterPro" id="IPR048588">
    <property type="entry name" value="CvfB_S1_2nd"/>
</dbReference>
<comment type="caution">
    <text evidence="6">The sequence shown here is derived from an EMBL/GenBank/DDBJ whole genome shotgun (WGS) entry which is preliminary data.</text>
</comment>
<dbReference type="GO" id="GO:0003677">
    <property type="term" value="F:DNA binding"/>
    <property type="evidence" value="ECO:0007669"/>
    <property type="project" value="UniProtKB-KW"/>
</dbReference>
<keyword evidence="6" id="KW-0238">DNA-binding</keyword>
<dbReference type="Pfam" id="PF21191">
    <property type="entry name" value="CvfB_1st"/>
    <property type="match status" value="1"/>
</dbReference>
<dbReference type="InterPro" id="IPR040764">
    <property type="entry name" value="CvfB_WH"/>
</dbReference>
<evidence type="ECO:0000259" key="4">
    <source>
        <dbReference type="Pfam" id="PF21191"/>
    </source>
</evidence>
<dbReference type="InterPro" id="IPR036388">
    <property type="entry name" value="WH-like_DNA-bd_sf"/>
</dbReference>
<evidence type="ECO:0000313" key="7">
    <source>
        <dbReference type="Proteomes" id="UP000600565"/>
    </source>
</evidence>
<protein>
    <submittedName>
        <fullName evidence="6">DNA-binding protein</fullName>
    </submittedName>
</protein>
<evidence type="ECO:0000259" key="2">
    <source>
        <dbReference type="Pfam" id="PF13509"/>
    </source>
</evidence>
<dbReference type="Pfam" id="PF17783">
    <property type="entry name" value="WHD_CvfB"/>
    <property type="match status" value="1"/>
</dbReference>
<dbReference type="InterPro" id="IPR048587">
    <property type="entry name" value="CvfB_S1_3rd"/>
</dbReference>